<dbReference type="RefSeq" id="WP_380788090.1">
    <property type="nucleotide sequence ID" value="NZ_JBHTKR010000001.1"/>
</dbReference>
<accession>A0ABW3T9P1</accession>
<comment type="caution">
    <text evidence="2">The sequence shown here is derived from an EMBL/GenBank/DDBJ whole genome shotgun (WGS) entry which is preliminary data.</text>
</comment>
<feature type="transmembrane region" description="Helical" evidence="1">
    <location>
        <begin position="159"/>
        <end position="178"/>
    </location>
</feature>
<dbReference type="EMBL" id="JBHTKR010000001">
    <property type="protein sequence ID" value="MFD1193126.1"/>
    <property type="molecule type" value="Genomic_DNA"/>
</dbReference>
<proteinExistence type="predicted"/>
<keyword evidence="3" id="KW-1185">Reference proteome</keyword>
<reference evidence="3" key="1">
    <citation type="journal article" date="2019" name="Int. J. Syst. Evol. Microbiol.">
        <title>The Global Catalogue of Microorganisms (GCM) 10K type strain sequencing project: providing services to taxonomists for standard genome sequencing and annotation.</title>
        <authorList>
            <consortium name="The Broad Institute Genomics Platform"/>
            <consortium name="The Broad Institute Genome Sequencing Center for Infectious Disease"/>
            <person name="Wu L."/>
            <person name="Ma J."/>
        </authorList>
    </citation>
    <scope>NUCLEOTIDE SEQUENCE [LARGE SCALE GENOMIC DNA]</scope>
    <source>
        <strain evidence="3">CCUG 55328</strain>
    </source>
</reference>
<gene>
    <name evidence="2" type="ORF">ACFQ3C_00405</name>
</gene>
<evidence type="ECO:0000313" key="2">
    <source>
        <dbReference type="EMBL" id="MFD1193126.1"/>
    </source>
</evidence>
<sequence>MTHATEQMSTTDRRDSLAGLDPSQLIACPTCDALQVDRPVPAGVRARCHRCGTILMAPREGAMTRIVMLAATALVLMVAAVFFPFLELSAGGMVRQSSLLDAVLAFSSGLLLPLTFVVAALIIVLPVVRLASILYALAPMALGWHRARHGVAAFRLAQALRPWAMAEIFIVGVAVALVKVAGLARLGIGPAFWTFAALVLVTVLNDNYMCRLTVWKTLEERRRP</sequence>
<feature type="transmembrane region" description="Helical" evidence="1">
    <location>
        <begin position="106"/>
        <end position="138"/>
    </location>
</feature>
<feature type="transmembrane region" description="Helical" evidence="1">
    <location>
        <begin position="184"/>
        <end position="204"/>
    </location>
</feature>
<evidence type="ECO:0000256" key="1">
    <source>
        <dbReference type="SAM" id="Phobius"/>
    </source>
</evidence>
<keyword evidence="1" id="KW-0472">Membrane</keyword>
<dbReference type="Pfam" id="PF04403">
    <property type="entry name" value="PqiA"/>
    <property type="match status" value="1"/>
</dbReference>
<evidence type="ECO:0000313" key="3">
    <source>
        <dbReference type="Proteomes" id="UP001597151"/>
    </source>
</evidence>
<keyword evidence="1" id="KW-1133">Transmembrane helix</keyword>
<feature type="transmembrane region" description="Helical" evidence="1">
    <location>
        <begin position="66"/>
        <end position="86"/>
    </location>
</feature>
<dbReference type="Proteomes" id="UP001597151">
    <property type="component" value="Unassembled WGS sequence"/>
</dbReference>
<keyword evidence="1" id="KW-0812">Transmembrane</keyword>
<protein>
    <submittedName>
        <fullName evidence="2">Paraquat-inducible protein A</fullName>
    </submittedName>
</protein>
<dbReference type="InterPro" id="IPR007498">
    <property type="entry name" value="PqiA-like"/>
</dbReference>
<name>A0ABW3T9P1_9RHOB</name>
<organism evidence="2 3">
    <name type="scientific">Seohaeicola saemankumensis</name>
    <dbReference type="NCBI Taxonomy" id="481181"/>
    <lineage>
        <taxon>Bacteria</taxon>
        <taxon>Pseudomonadati</taxon>
        <taxon>Pseudomonadota</taxon>
        <taxon>Alphaproteobacteria</taxon>
        <taxon>Rhodobacterales</taxon>
        <taxon>Roseobacteraceae</taxon>
        <taxon>Seohaeicola</taxon>
    </lineage>
</organism>